<organism evidence="9 10">
    <name type="scientific">Deinococcus depolymerans</name>
    <dbReference type="NCBI Taxonomy" id="392408"/>
    <lineage>
        <taxon>Bacteria</taxon>
        <taxon>Thermotogati</taxon>
        <taxon>Deinococcota</taxon>
        <taxon>Deinococci</taxon>
        <taxon>Deinococcales</taxon>
        <taxon>Deinococcaceae</taxon>
        <taxon>Deinococcus</taxon>
    </lineage>
</organism>
<keyword evidence="6 7" id="KW-0472">Membrane</keyword>
<evidence type="ECO:0000256" key="7">
    <source>
        <dbReference type="SAM" id="Phobius"/>
    </source>
</evidence>
<keyword evidence="3 7" id="KW-1133">Transmembrane helix</keyword>
<comment type="caution">
    <text evidence="9">The sequence shown here is derived from an EMBL/GenBank/DDBJ whole genome shotgun (WGS) entry which is preliminary data.</text>
</comment>
<evidence type="ECO:0000256" key="1">
    <source>
        <dbReference type="ARBA" id="ARBA00004127"/>
    </source>
</evidence>
<dbReference type="EMBL" id="BAAADB010000006">
    <property type="protein sequence ID" value="GAA0503275.1"/>
    <property type="molecule type" value="Genomic_DNA"/>
</dbReference>
<comment type="subcellular location">
    <subcellularLocation>
        <location evidence="1">Endomembrane system</location>
        <topology evidence="1">Multi-pass membrane protein</topology>
    </subcellularLocation>
</comment>
<dbReference type="Proteomes" id="UP001500191">
    <property type="component" value="Unassembled WGS sequence"/>
</dbReference>
<dbReference type="InterPro" id="IPR051689">
    <property type="entry name" value="Sterol_desaturase/TMEM195"/>
</dbReference>
<evidence type="ECO:0000256" key="4">
    <source>
        <dbReference type="ARBA" id="ARBA00023002"/>
    </source>
</evidence>
<proteinExistence type="predicted"/>
<evidence type="ECO:0000259" key="8">
    <source>
        <dbReference type="Pfam" id="PF04116"/>
    </source>
</evidence>
<feature type="transmembrane region" description="Helical" evidence="7">
    <location>
        <begin position="265"/>
        <end position="285"/>
    </location>
</feature>
<feature type="domain" description="Fatty acid hydroxylase" evidence="8">
    <location>
        <begin position="78"/>
        <end position="211"/>
    </location>
</feature>
<feature type="transmembrane region" description="Helical" evidence="7">
    <location>
        <begin position="297"/>
        <end position="315"/>
    </location>
</feature>
<evidence type="ECO:0000256" key="5">
    <source>
        <dbReference type="ARBA" id="ARBA00023098"/>
    </source>
</evidence>
<dbReference type="InterPro" id="IPR006694">
    <property type="entry name" value="Fatty_acid_hydroxylase"/>
</dbReference>
<dbReference type="RefSeq" id="WP_343756412.1">
    <property type="nucleotide sequence ID" value="NZ_BAAADB010000006.1"/>
</dbReference>
<dbReference type="Pfam" id="PF04116">
    <property type="entry name" value="FA_hydroxylase"/>
    <property type="match status" value="1"/>
</dbReference>
<keyword evidence="10" id="KW-1185">Reference proteome</keyword>
<feature type="transmembrane region" description="Helical" evidence="7">
    <location>
        <begin position="344"/>
        <end position="363"/>
    </location>
</feature>
<dbReference type="PANTHER" id="PTHR21624">
    <property type="entry name" value="STEROL DESATURASE-RELATED PROTEIN"/>
    <property type="match status" value="1"/>
</dbReference>
<protein>
    <submittedName>
        <fullName evidence="9">Sterol desaturase family protein</fullName>
    </submittedName>
</protein>
<accession>A0ABP3LNC8</accession>
<feature type="transmembrane region" description="Helical" evidence="7">
    <location>
        <begin position="134"/>
        <end position="158"/>
    </location>
</feature>
<evidence type="ECO:0000256" key="3">
    <source>
        <dbReference type="ARBA" id="ARBA00022989"/>
    </source>
</evidence>
<keyword evidence="5" id="KW-0443">Lipid metabolism</keyword>
<feature type="transmembrane region" description="Helical" evidence="7">
    <location>
        <begin position="72"/>
        <end position="92"/>
    </location>
</feature>
<name>A0ABP3LNC8_9DEIO</name>
<evidence type="ECO:0000313" key="10">
    <source>
        <dbReference type="Proteomes" id="UP001500191"/>
    </source>
</evidence>
<sequence>MINLFLGILLLLVLVIAELLYLHFVEKEAIPWREVIFNLNSGHIMTWVCRGLEIAGFDYVLRHVSPGWVGQWPVAAQWLFTLVAWDLCFYWMHRLHHKYPLLWAVHVVHHEGEHFSLSLGIRNSWYSSLTSLPFFVPLALLGVPTEQFVLIGALHYFVQFYNHNRVVKKSGWLEHVFVTPSHHRVHHASNPEYRDRNCGGTFAMWDRWFGTFQEERGDIEIRYGVAQRTPTDNPFWANHLPILKYALRVRPPALRRLATRDPRPLSDPFISLGGFLTFAFLIYYISQQQALTAGPEFALFSIILLSTLAIAGLYGGFTWGRWSWLILAACMAAFGALHGVTHGIFALLTVLFLIHGTLTFWSARRPAPYALPGSG</sequence>
<gene>
    <name evidence="9" type="ORF">GCM10008937_08550</name>
</gene>
<keyword evidence="4" id="KW-0560">Oxidoreductase</keyword>
<keyword evidence="2 7" id="KW-0812">Transmembrane</keyword>
<evidence type="ECO:0000256" key="2">
    <source>
        <dbReference type="ARBA" id="ARBA00022692"/>
    </source>
</evidence>
<reference evidence="10" key="1">
    <citation type="journal article" date="2019" name="Int. J. Syst. Evol. Microbiol.">
        <title>The Global Catalogue of Microorganisms (GCM) 10K type strain sequencing project: providing services to taxonomists for standard genome sequencing and annotation.</title>
        <authorList>
            <consortium name="The Broad Institute Genomics Platform"/>
            <consortium name="The Broad Institute Genome Sequencing Center for Infectious Disease"/>
            <person name="Wu L."/>
            <person name="Ma J."/>
        </authorList>
    </citation>
    <scope>NUCLEOTIDE SEQUENCE [LARGE SCALE GENOMIC DNA]</scope>
    <source>
        <strain evidence="10">JCM 14368</strain>
    </source>
</reference>
<evidence type="ECO:0000256" key="6">
    <source>
        <dbReference type="ARBA" id="ARBA00023136"/>
    </source>
</evidence>
<evidence type="ECO:0000313" key="9">
    <source>
        <dbReference type="EMBL" id="GAA0503275.1"/>
    </source>
</evidence>
<dbReference type="PANTHER" id="PTHR21624:SF1">
    <property type="entry name" value="ALKYLGLYCEROL MONOOXYGENASE"/>
    <property type="match status" value="1"/>
</dbReference>